<proteinExistence type="predicted"/>
<organism evidence="1 2">
    <name type="scientific">Microlunatus flavus</name>
    <dbReference type="NCBI Taxonomy" id="1036181"/>
    <lineage>
        <taxon>Bacteria</taxon>
        <taxon>Bacillati</taxon>
        <taxon>Actinomycetota</taxon>
        <taxon>Actinomycetes</taxon>
        <taxon>Propionibacteriales</taxon>
        <taxon>Propionibacteriaceae</taxon>
        <taxon>Microlunatus</taxon>
    </lineage>
</organism>
<accession>A0A1H9DGD7</accession>
<dbReference type="AlphaFoldDB" id="A0A1H9DGD7"/>
<keyword evidence="1" id="KW-0808">Transferase</keyword>
<evidence type="ECO:0000313" key="2">
    <source>
        <dbReference type="Proteomes" id="UP000198504"/>
    </source>
</evidence>
<dbReference type="STRING" id="1036181.SAMN05421756_102529"/>
<keyword evidence="2" id="KW-1185">Reference proteome</keyword>
<dbReference type="CDD" id="cd03801">
    <property type="entry name" value="GT4_PimA-like"/>
    <property type="match status" value="1"/>
</dbReference>
<dbReference type="OrthoDB" id="9802525at2"/>
<dbReference type="Gene3D" id="3.40.50.2000">
    <property type="entry name" value="Glycogen Phosphorylase B"/>
    <property type="match status" value="2"/>
</dbReference>
<dbReference type="SUPFAM" id="SSF53756">
    <property type="entry name" value="UDP-Glycosyltransferase/glycogen phosphorylase"/>
    <property type="match status" value="1"/>
</dbReference>
<dbReference type="Pfam" id="PF13692">
    <property type="entry name" value="Glyco_trans_1_4"/>
    <property type="match status" value="1"/>
</dbReference>
<evidence type="ECO:0000313" key="1">
    <source>
        <dbReference type="EMBL" id="SEQ12377.1"/>
    </source>
</evidence>
<reference evidence="2" key="1">
    <citation type="submission" date="2016-10" db="EMBL/GenBank/DDBJ databases">
        <authorList>
            <person name="Varghese N."/>
            <person name="Submissions S."/>
        </authorList>
    </citation>
    <scope>NUCLEOTIDE SEQUENCE [LARGE SCALE GENOMIC DNA]</scope>
    <source>
        <strain evidence="2">CGMCC 4.6856</strain>
    </source>
</reference>
<dbReference type="Proteomes" id="UP000198504">
    <property type="component" value="Unassembled WGS sequence"/>
</dbReference>
<sequence length="394" mass="42243">MRSPTERTVGSPVTVLTYAPYSFNGNGPAQTCAAILGAWASPTVTTALHAGRFRRRPKGVVLRPGVAGAGSLVPWRLVEERALRRLDDQFAAALDRVDPGRTVAYFWPDPPLALVERAQARGVLCVREMINTALATSGPLLDDAYARLGLAPTHGIGPERIASESDALRRYDAVFAPNPEVEASLRRLGLDQARILPTSFGWSPERLAGEPEERDRSVVRFLFVGSVNVRKGVPELLEAWARADLGAGAELVLVGRVAPEVAGRVAQAEALGNVRAVGFQDRVGDAFRSADVFVFPTLEEGGPQVTYEAAGCGLPVITTPMGAARLVETGRSGVVAEPGSVDQLASALVDLAADPGRRRSFGAEARRRAADFTYARVGPRRLEQLRVLLDARQR</sequence>
<gene>
    <name evidence="1" type="ORF">SAMN05421756_102529</name>
</gene>
<protein>
    <submittedName>
        <fullName evidence="1">Glycosyltransferase involved in cell wall bisynthesis</fullName>
    </submittedName>
</protein>
<dbReference type="RefSeq" id="WP_091178375.1">
    <property type="nucleotide sequence ID" value="NZ_FOFA01000002.1"/>
</dbReference>
<dbReference type="PANTHER" id="PTHR12526:SF635">
    <property type="entry name" value="GLYCOSYL TRANSFERASE GROUP 1"/>
    <property type="match status" value="1"/>
</dbReference>
<dbReference type="EMBL" id="FOFA01000002">
    <property type="protein sequence ID" value="SEQ12377.1"/>
    <property type="molecule type" value="Genomic_DNA"/>
</dbReference>
<dbReference type="PANTHER" id="PTHR12526">
    <property type="entry name" value="GLYCOSYLTRANSFERASE"/>
    <property type="match status" value="1"/>
</dbReference>
<dbReference type="GO" id="GO:0016757">
    <property type="term" value="F:glycosyltransferase activity"/>
    <property type="evidence" value="ECO:0007669"/>
    <property type="project" value="TreeGrafter"/>
</dbReference>
<name>A0A1H9DGD7_9ACTN</name>